<accession>A0A1Y4V7A8</accession>
<dbReference type="EMBL" id="QROO01000025">
    <property type="protein sequence ID" value="RHL34998.1"/>
    <property type="molecule type" value="Genomic_DNA"/>
</dbReference>
<dbReference type="SUPFAM" id="SSF48452">
    <property type="entry name" value="TPR-like"/>
    <property type="match status" value="1"/>
</dbReference>
<dbReference type="InterPro" id="IPR012944">
    <property type="entry name" value="SusD_RagB_dom"/>
</dbReference>
<gene>
    <name evidence="8" type="ORF">DW027_17805</name>
</gene>
<dbReference type="Pfam" id="PF14322">
    <property type="entry name" value="SusD-like_3"/>
    <property type="match status" value="1"/>
</dbReference>
<proteinExistence type="inferred from homology"/>
<sequence length="595" mass="68084">MKKNVRFKILFGIMLLMSLGSCSDFLDRAPTAELDVDQVFSDFELAKKYQLRLYATLRGGFFEFAEDDYSVDWGYDLLSNMDDHSLHSKSDCSTQELIKGGWTGVRSEKTTWGAGLAVARKWRFSYQAIRSINIFLENYSRVPLASMEQQKEMDILVGEAYFLRAHHYLELVKRWGGVPIMRDIIAPDKNYRPVREDVKTCLDYIVEDCMFAAEKLPVKVSSLWEGRVTKGAALGLKARTLLYGASPYWVQKGSGITWKQAADAALEVINLKDENGAPVYELLSDYRDVFLKNFNKEIIYCENTSTKQFWGYYTIVPTLMGGFSNGMMASQEFVDCYEIKDEVSGKYVPFDRNNPEHMANMYNKDRRDPRFDMTLFYNGSKWQGETLGFYEGGNVWPKEGDKNFYLGYCFKKYLNESVRGASMGGIGAGGTFVFNWIFMRYADVLLMYAEAQNQVGGPNSIGGDGVGGLTALQALNLVRNRGGHGISEIASSISPDDFDEKVRNERAVELVIEDQRFFDVRRWNIADQVLSKPLHGVKTIKVGDTFQYDFNHTDGPVRKKWDNREQYFLYPINIEELQRNPNLEQNPGWIDIVRE</sequence>
<feature type="domain" description="SusD-like N-terminal" evidence="7">
    <location>
        <begin position="109"/>
        <end position="241"/>
    </location>
</feature>
<evidence type="ECO:0000256" key="4">
    <source>
        <dbReference type="ARBA" id="ARBA00023136"/>
    </source>
</evidence>
<name>A0A1Y4V7A8_9BACE</name>
<comment type="subcellular location">
    <subcellularLocation>
        <location evidence="1">Cell outer membrane</location>
    </subcellularLocation>
</comment>
<comment type="caution">
    <text evidence="8">The sequence shown here is derived from an EMBL/GenBank/DDBJ whole genome shotgun (WGS) entry which is preliminary data.</text>
</comment>
<dbReference type="PROSITE" id="PS51257">
    <property type="entry name" value="PROKAR_LIPOPROTEIN"/>
    <property type="match status" value="1"/>
</dbReference>
<dbReference type="Proteomes" id="UP000284495">
    <property type="component" value="Unassembled WGS sequence"/>
</dbReference>
<dbReference type="InterPro" id="IPR033985">
    <property type="entry name" value="SusD-like_N"/>
</dbReference>
<evidence type="ECO:0000256" key="1">
    <source>
        <dbReference type="ARBA" id="ARBA00004442"/>
    </source>
</evidence>
<keyword evidence="5" id="KW-0998">Cell outer membrane</keyword>
<evidence type="ECO:0000259" key="7">
    <source>
        <dbReference type="Pfam" id="PF14322"/>
    </source>
</evidence>
<dbReference type="Pfam" id="PF07980">
    <property type="entry name" value="SusD_RagB"/>
    <property type="match status" value="1"/>
</dbReference>
<evidence type="ECO:0000313" key="9">
    <source>
        <dbReference type="Proteomes" id="UP000284495"/>
    </source>
</evidence>
<keyword evidence="4" id="KW-0472">Membrane</keyword>
<reference evidence="8 9" key="1">
    <citation type="submission" date="2018-08" db="EMBL/GenBank/DDBJ databases">
        <title>A genome reference for cultivated species of the human gut microbiota.</title>
        <authorList>
            <person name="Zou Y."/>
            <person name="Xue W."/>
            <person name="Luo G."/>
        </authorList>
    </citation>
    <scope>NUCLEOTIDE SEQUENCE [LARGE SCALE GENOMIC DNA]</scope>
    <source>
        <strain evidence="8 9">AF38-2</strain>
    </source>
</reference>
<dbReference type="AlphaFoldDB" id="A0A1Y4V7A8"/>
<evidence type="ECO:0000256" key="2">
    <source>
        <dbReference type="ARBA" id="ARBA00006275"/>
    </source>
</evidence>
<evidence type="ECO:0000313" key="8">
    <source>
        <dbReference type="EMBL" id="RHL34998.1"/>
    </source>
</evidence>
<feature type="domain" description="RagB/SusD" evidence="6">
    <location>
        <begin position="314"/>
        <end position="589"/>
    </location>
</feature>
<organism evidence="8 9">
    <name type="scientific">Bacteroides xylanisolvens</name>
    <dbReference type="NCBI Taxonomy" id="371601"/>
    <lineage>
        <taxon>Bacteria</taxon>
        <taxon>Pseudomonadati</taxon>
        <taxon>Bacteroidota</taxon>
        <taxon>Bacteroidia</taxon>
        <taxon>Bacteroidales</taxon>
        <taxon>Bacteroidaceae</taxon>
        <taxon>Bacteroides</taxon>
    </lineage>
</organism>
<dbReference type="Gene3D" id="1.25.40.390">
    <property type="match status" value="1"/>
</dbReference>
<comment type="similarity">
    <text evidence="2">Belongs to the SusD family.</text>
</comment>
<evidence type="ECO:0000256" key="5">
    <source>
        <dbReference type="ARBA" id="ARBA00023237"/>
    </source>
</evidence>
<dbReference type="InterPro" id="IPR011990">
    <property type="entry name" value="TPR-like_helical_dom_sf"/>
</dbReference>
<dbReference type="GO" id="GO:0009279">
    <property type="term" value="C:cell outer membrane"/>
    <property type="evidence" value="ECO:0007669"/>
    <property type="project" value="UniProtKB-SubCell"/>
</dbReference>
<dbReference type="RefSeq" id="WP_087322966.1">
    <property type="nucleotide sequence ID" value="NZ_JAQEAW010000012.1"/>
</dbReference>
<protein>
    <submittedName>
        <fullName evidence="8">RagB/SusD family nutrient uptake outer membrane protein</fullName>
    </submittedName>
</protein>
<keyword evidence="3" id="KW-0732">Signal</keyword>
<evidence type="ECO:0000259" key="6">
    <source>
        <dbReference type="Pfam" id="PF07980"/>
    </source>
</evidence>
<evidence type="ECO:0000256" key="3">
    <source>
        <dbReference type="ARBA" id="ARBA00022729"/>
    </source>
</evidence>